<proteinExistence type="predicted"/>
<evidence type="ECO:0000313" key="2">
    <source>
        <dbReference type="Proteomes" id="UP001178507"/>
    </source>
</evidence>
<gene>
    <name evidence="1" type="ORF">EVOR1521_LOCUS5387</name>
</gene>
<dbReference type="EMBL" id="CAUJNA010000379">
    <property type="protein sequence ID" value="CAJ1376292.1"/>
    <property type="molecule type" value="Genomic_DNA"/>
</dbReference>
<name>A0AA36MRA4_9DINO</name>
<dbReference type="AlphaFoldDB" id="A0AA36MRA4"/>
<comment type="caution">
    <text evidence="1">The sequence shown here is derived from an EMBL/GenBank/DDBJ whole genome shotgun (WGS) entry which is preliminary data.</text>
</comment>
<sequence>MFHLVQWAPSLRCRVTLLEGLGARCSQEHEAAVFKTSRIPDQQQLPALVESCFTEAFPFVRRCSQCSTKPFEDLCGGRDCTRGLPCFKRCRALLWNEFSNLSCRAPAPKSSFKGRPKGLCFLVHRTSVFCVTRALLLVVFDVLRFWTVCSNSLSSCPSLLGFVAMRIGPKLGEQHPQYEMRRSSVRQACHGVHFVVLCICLTNRCADSCNPEQCKSLVTNLKDCVDTAYFGGGDNLIALCARDDGAKLAVRLSVVEDIRPKSEYDSFRTMYLFSKDLARSLCGHDWIQSLIVPKLRKAMQQTSVRRILRTSEYHGEIRWRDEFLWRKMVFAPAPSLHECLACVQICSRVPVLNQNHQRVANLSRSVQIGISIMKGVDGSFKSVYEKLTVQAISTILVGYHLDLATMADSNHFHDAHEGNVLLSLSGVDFPEIRWHDFGGSYKPAGGLVTPALTADFVGKIERFSDTGINHIRMTHQDFASRLNETRKKCTLVGQEMVLVPLCLRQRAFSLVETMLNADVMDTSAQRKLLEKISLGMPELSQKELWRQFFAGSAASQPPPAVWVCQLGSPDGKDFEIVGNAFKITASVSDVDDLKKPSRRRRS</sequence>
<protein>
    <submittedName>
        <fullName evidence="1">Uncharacterized protein</fullName>
    </submittedName>
</protein>
<accession>A0AA36MRA4</accession>
<reference evidence="1" key="1">
    <citation type="submission" date="2023-08" db="EMBL/GenBank/DDBJ databases">
        <authorList>
            <person name="Chen Y."/>
            <person name="Shah S."/>
            <person name="Dougan E. K."/>
            <person name="Thang M."/>
            <person name="Chan C."/>
        </authorList>
    </citation>
    <scope>NUCLEOTIDE SEQUENCE</scope>
</reference>
<organism evidence="1 2">
    <name type="scientific">Effrenium voratum</name>
    <dbReference type="NCBI Taxonomy" id="2562239"/>
    <lineage>
        <taxon>Eukaryota</taxon>
        <taxon>Sar</taxon>
        <taxon>Alveolata</taxon>
        <taxon>Dinophyceae</taxon>
        <taxon>Suessiales</taxon>
        <taxon>Symbiodiniaceae</taxon>
        <taxon>Effrenium</taxon>
    </lineage>
</organism>
<dbReference type="Proteomes" id="UP001178507">
    <property type="component" value="Unassembled WGS sequence"/>
</dbReference>
<evidence type="ECO:0000313" key="1">
    <source>
        <dbReference type="EMBL" id="CAJ1376292.1"/>
    </source>
</evidence>
<keyword evidence="2" id="KW-1185">Reference proteome</keyword>